<evidence type="ECO:0000256" key="7">
    <source>
        <dbReference type="SAM" id="MobiDB-lite"/>
    </source>
</evidence>
<keyword evidence="11" id="KW-1185">Reference proteome</keyword>
<feature type="domain" description="TLC" evidence="9">
    <location>
        <begin position="167"/>
        <end position="407"/>
    </location>
</feature>
<gene>
    <name evidence="10" type="primary">lag1</name>
    <name evidence="10" type="ORF">N0V93_009422</name>
</gene>
<organism evidence="10 11">
    <name type="scientific">Gnomoniopsis smithogilvyi</name>
    <dbReference type="NCBI Taxonomy" id="1191159"/>
    <lineage>
        <taxon>Eukaryota</taxon>
        <taxon>Fungi</taxon>
        <taxon>Dikarya</taxon>
        <taxon>Ascomycota</taxon>
        <taxon>Pezizomycotina</taxon>
        <taxon>Sordariomycetes</taxon>
        <taxon>Sordariomycetidae</taxon>
        <taxon>Diaporthales</taxon>
        <taxon>Gnomoniaceae</taxon>
        <taxon>Gnomoniopsis</taxon>
    </lineage>
</organism>
<dbReference type="PROSITE" id="PS50922">
    <property type="entry name" value="TLC"/>
    <property type="match status" value="1"/>
</dbReference>
<dbReference type="Proteomes" id="UP001140453">
    <property type="component" value="Unassembled WGS sequence"/>
</dbReference>
<feature type="transmembrane region" description="Helical" evidence="8">
    <location>
        <begin position="176"/>
        <end position="200"/>
    </location>
</feature>
<evidence type="ECO:0000256" key="8">
    <source>
        <dbReference type="SAM" id="Phobius"/>
    </source>
</evidence>
<evidence type="ECO:0000256" key="1">
    <source>
        <dbReference type="ARBA" id="ARBA00004141"/>
    </source>
</evidence>
<dbReference type="GO" id="GO:0046513">
    <property type="term" value="P:ceramide biosynthetic process"/>
    <property type="evidence" value="ECO:0007669"/>
    <property type="project" value="InterPro"/>
</dbReference>
<dbReference type="PANTHER" id="PTHR12560">
    <property type="entry name" value="LONGEVITY ASSURANCE FACTOR 1 LAG1"/>
    <property type="match status" value="1"/>
</dbReference>
<keyword evidence="10" id="KW-0012">Acyltransferase</keyword>
<dbReference type="EMBL" id="JAPEVB010000006">
    <property type="protein sequence ID" value="KAJ4386525.1"/>
    <property type="molecule type" value="Genomic_DNA"/>
</dbReference>
<keyword evidence="10" id="KW-0808">Transferase</keyword>
<dbReference type="GO" id="GO:0016020">
    <property type="term" value="C:membrane"/>
    <property type="evidence" value="ECO:0007669"/>
    <property type="project" value="UniProtKB-SubCell"/>
</dbReference>
<reference evidence="10" key="1">
    <citation type="submission" date="2022-10" db="EMBL/GenBank/DDBJ databases">
        <title>Tapping the CABI collections for fungal endophytes: first genome assemblies for Collariella, Neodidymelliopsis, Ascochyta clinopodiicola, Didymella pomorum, Didymosphaeria variabile, Neocosmospora piperis and Neocucurbitaria cava.</title>
        <authorList>
            <person name="Hill R."/>
        </authorList>
    </citation>
    <scope>NUCLEOTIDE SEQUENCE</scope>
    <source>
        <strain evidence="10">IMI 355082</strain>
    </source>
</reference>
<keyword evidence="4 8" id="KW-1133">Transmembrane helix</keyword>
<comment type="subcellular location">
    <subcellularLocation>
        <location evidence="1">Membrane</location>
        <topology evidence="1">Multi-pass membrane protein</topology>
    </subcellularLocation>
</comment>
<feature type="transmembrane region" description="Helical" evidence="8">
    <location>
        <begin position="293"/>
        <end position="314"/>
    </location>
</feature>
<dbReference type="GO" id="GO:0050291">
    <property type="term" value="F:sphingosine N-acyltransferase activity"/>
    <property type="evidence" value="ECO:0007669"/>
    <property type="project" value="UniProtKB-EC"/>
</dbReference>
<dbReference type="SMART" id="SM00724">
    <property type="entry name" value="TLC"/>
    <property type="match status" value="1"/>
</dbReference>
<comment type="similarity">
    <text evidence="2">Belongs to the sphingosine N-acyltransferase family.</text>
</comment>
<evidence type="ECO:0000313" key="10">
    <source>
        <dbReference type="EMBL" id="KAJ4386525.1"/>
    </source>
</evidence>
<dbReference type="Pfam" id="PF03798">
    <property type="entry name" value="TRAM_LAG1_CLN8"/>
    <property type="match status" value="1"/>
</dbReference>
<evidence type="ECO:0000256" key="5">
    <source>
        <dbReference type="ARBA" id="ARBA00023136"/>
    </source>
</evidence>
<feature type="transmembrane region" description="Helical" evidence="8">
    <location>
        <begin position="376"/>
        <end position="397"/>
    </location>
</feature>
<proteinExistence type="inferred from homology"/>
<feature type="compositionally biased region" description="Low complexity" evidence="7">
    <location>
        <begin position="1"/>
        <end position="33"/>
    </location>
</feature>
<keyword evidence="3 6" id="KW-0812">Transmembrane</keyword>
<dbReference type="AlphaFoldDB" id="A0A9W8YMS6"/>
<name>A0A9W8YMS6_9PEZI</name>
<dbReference type="EC" id="2.3.1.24" evidence="10"/>
<accession>A0A9W8YMS6</accession>
<dbReference type="InterPro" id="IPR006634">
    <property type="entry name" value="TLC-dom"/>
</dbReference>
<dbReference type="OrthoDB" id="537032at2759"/>
<sequence length="489" mass="55972">MSSSAASGPSRSSQDSPRVLSSRSSSSSESRPSINIKRSYSTKKESMNGPLYRQTVNRTVLVRRLKRKGDGPSKQLARWFVENQIGFSFNLLALLFCAHYLLPRSQAYTSKFFTLQNYNERTSKYGAGFDDIYFVFLVVVILTGLRAATMEYVLAPYAKYMGLPKKKEVTRFSEQAWLVMYCVVFWSLGFYLYYTSPAWLNMKELWTNWPDRELGGLSKFYQLAQLGFWLQQVFIIHIEERRKDHWQMLGHHFITIALIIGSYRYHLTAVGNLILVLFDIGDILLSGSKCLKYLGFSNACDVGFGLFMLTWFVARHVLFNMVCWSIYKDIPETIVYGCFKGSQNELEGPFEQPEGWGFYFEPFLKSDGIVCHKKEIIMCFLGLLVTLQAVCIVWFAMIVNVAIRVLKGAGADDVRSDDEGDEYEEEDEFVYEEAQPLEEEVGVEELDLKNWERRTGVKRAVSSATGVSLPGHSDRKELLGRIGCEKQVD</sequence>
<feature type="region of interest" description="Disordered" evidence="7">
    <location>
        <begin position="1"/>
        <end position="48"/>
    </location>
</feature>
<feature type="transmembrane region" description="Helical" evidence="8">
    <location>
        <begin position="132"/>
        <end position="155"/>
    </location>
</feature>
<evidence type="ECO:0000256" key="6">
    <source>
        <dbReference type="PROSITE-ProRule" id="PRU00205"/>
    </source>
</evidence>
<protein>
    <submittedName>
        <fullName evidence="10">Sphingosine N-acyltransferase lag1</fullName>
        <ecNumber evidence="10">2.3.1.24</ecNumber>
    </submittedName>
</protein>
<dbReference type="PANTHER" id="PTHR12560:SF0">
    <property type="entry name" value="LD18904P"/>
    <property type="match status" value="1"/>
</dbReference>
<keyword evidence="5 6" id="KW-0472">Membrane</keyword>
<dbReference type="InterPro" id="IPR016439">
    <property type="entry name" value="Lag1/Lac1-like"/>
</dbReference>
<evidence type="ECO:0000259" key="9">
    <source>
        <dbReference type="PROSITE" id="PS50922"/>
    </source>
</evidence>
<dbReference type="PIRSF" id="PIRSF005225">
    <property type="entry name" value="LAG1_LAC1"/>
    <property type="match status" value="1"/>
</dbReference>
<evidence type="ECO:0000256" key="2">
    <source>
        <dbReference type="ARBA" id="ARBA00009808"/>
    </source>
</evidence>
<evidence type="ECO:0000256" key="3">
    <source>
        <dbReference type="ARBA" id="ARBA00022692"/>
    </source>
</evidence>
<evidence type="ECO:0000313" key="11">
    <source>
        <dbReference type="Proteomes" id="UP001140453"/>
    </source>
</evidence>
<feature type="transmembrane region" description="Helical" evidence="8">
    <location>
        <begin position="250"/>
        <end position="278"/>
    </location>
</feature>
<comment type="caution">
    <text evidence="10">The sequence shown here is derived from an EMBL/GenBank/DDBJ whole genome shotgun (WGS) entry which is preliminary data.</text>
</comment>
<feature type="transmembrane region" description="Helical" evidence="8">
    <location>
        <begin position="85"/>
        <end position="102"/>
    </location>
</feature>
<evidence type="ECO:0000256" key="4">
    <source>
        <dbReference type="ARBA" id="ARBA00022989"/>
    </source>
</evidence>